<evidence type="ECO:0000313" key="4">
    <source>
        <dbReference type="Proteomes" id="UP001144204"/>
    </source>
</evidence>
<keyword evidence="1" id="KW-1133">Transmembrane helix</keyword>
<keyword evidence="1" id="KW-0472">Membrane</keyword>
<dbReference type="Pfam" id="PF09648">
    <property type="entry name" value="YycI"/>
    <property type="match status" value="1"/>
</dbReference>
<feature type="domain" description="Regulatory protein YycH-like" evidence="2">
    <location>
        <begin position="33"/>
        <end position="258"/>
    </location>
</feature>
<dbReference type="Gene3D" id="2.40.128.690">
    <property type="entry name" value="YycH protein, domain 3-like"/>
    <property type="match status" value="1"/>
</dbReference>
<gene>
    <name evidence="3" type="ORF">WR164_02310</name>
</gene>
<dbReference type="AlphaFoldDB" id="A0A9W6ES80"/>
<organism evidence="3 4">
    <name type="scientific">Philodulcilactobacillus myokoensis</name>
    <dbReference type="NCBI Taxonomy" id="2929573"/>
    <lineage>
        <taxon>Bacteria</taxon>
        <taxon>Bacillati</taxon>
        <taxon>Bacillota</taxon>
        <taxon>Bacilli</taxon>
        <taxon>Lactobacillales</taxon>
        <taxon>Lactobacillaceae</taxon>
        <taxon>Philodulcilactobacillus</taxon>
    </lineage>
</organism>
<dbReference type="EMBL" id="BRPL01000002">
    <property type="protein sequence ID" value="GLB46252.1"/>
    <property type="molecule type" value="Genomic_DNA"/>
</dbReference>
<dbReference type="InterPro" id="IPR018604">
    <property type="entry name" value="YycI-like"/>
</dbReference>
<feature type="transmembrane region" description="Helical" evidence="1">
    <location>
        <begin position="6"/>
        <end position="25"/>
    </location>
</feature>
<comment type="caution">
    <text evidence="3">The sequence shown here is derived from an EMBL/GenBank/DDBJ whole genome shotgun (WGS) entry which is preliminary data.</text>
</comment>
<keyword evidence="4" id="KW-1185">Reference proteome</keyword>
<protein>
    <recommendedName>
        <fullName evidence="2">Regulatory protein YycH-like domain-containing protein</fullName>
    </recommendedName>
</protein>
<proteinExistence type="predicted"/>
<keyword evidence="1" id="KW-0812">Transmembrane</keyword>
<dbReference type="RefSeq" id="WP_286135709.1">
    <property type="nucleotide sequence ID" value="NZ_BRPL01000002.1"/>
</dbReference>
<accession>A0A9W6ES80</accession>
<reference evidence="3" key="1">
    <citation type="submission" date="2022-07" db="EMBL/GenBank/DDBJ databases">
        <authorList>
            <person name="Kouya T."/>
            <person name="Ishiyama Y."/>
        </authorList>
    </citation>
    <scope>NUCLEOTIDE SEQUENCE</scope>
    <source>
        <strain evidence="3">WR16-4</strain>
    </source>
</reference>
<dbReference type="Proteomes" id="UP001144204">
    <property type="component" value="Unassembled WGS sequence"/>
</dbReference>
<evidence type="ECO:0000256" key="1">
    <source>
        <dbReference type="SAM" id="Phobius"/>
    </source>
</evidence>
<reference evidence="3" key="2">
    <citation type="journal article" date="2023" name="PLoS ONE">
        <title>Philodulcilactobacillus myokoensis gen. nov., sp. nov., a fructophilic, acidophilic, and agar-phobic lactic acid bacterium isolated from fermented vegetable extracts.</title>
        <authorList>
            <person name="Kouya T."/>
            <person name="Ishiyama Y."/>
            <person name="Ohashi S."/>
            <person name="Kumakubo R."/>
            <person name="Yamazaki T."/>
            <person name="Otaki T."/>
        </authorList>
    </citation>
    <scope>NUCLEOTIDE SEQUENCE</scope>
    <source>
        <strain evidence="3">WR16-4</strain>
    </source>
</reference>
<evidence type="ECO:0000313" key="3">
    <source>
        <dbReference type="EMBL" id="GLB46252.1"/>
    </source>
</evidence>
<sequence length="273" mass="31333">MDFKRIEWIFLITFAVIDFFLFAIVRQNRNIQNESINQDSSTATIIKDMRDDQISVGNVSDKTPYGYYISATQNNSLKSALRSNQLYNQTVSFNGNKLHSSFKRQYVITDKKHPENTANKILTNTKLIQFGKNYSYNANLSTNNEIVYTENAENRYLYSKEAQIKFKVNKGVLTGYSQTYLNMVNPLREGTKALSGRKALAILYQNNNIPSNSKIEWIDLAYTKLLTMKNNIIFVPTWIVVYKTNNSETLQMNEVNAFNGTVLKNENTSTVSN</sequence>
<name>A0A9W6ES80_9LACO</name>
<dbReference type="GO" id="GO:0016020">
    <property type="term" value="C:membrane"/>
    <property type="evidence" value="ECO:0007669"/>
    <property type="project" value="InterPro"/>
</dbReference>
<evidence type="ECO:0000259" key="2">
    <source>
        <dbReference type="Pfam" id="PF09648"/>
    </source>
</evidence>